<evidence type="ECO:0000259" key="3">
    <source>
        <dbReference type="PROSITE" id="PS50908"/>
    </source>
</evidence>
<dbReference type="Gene3D" id="3.10.110.10">
    <property type="entry name" value="Ubiquitin Conjugating Enzyme"/>
    <property type="match status" value="1"/>
</dbReference>
<keyword evidence="5" id="KW-1185">Reference proteome</keyword>
<dbReference type="InterPro" id="IPR016135">
    <property type="entry name" value="UBQ-conjugating_enzyme/RWD"/>
</dbReference>
<dbReference type="GO" id="GO:0051246">
    <property type="term" value="P:regulation of protein metabolic process"/>
    <property type="evidence" value="ECO:0007669"/>
    <property type="project" value="UniProtKB-ARBA"/>
</dbReference>
<dbReference type="EMBL" id="DS985285">
    <property type="protein sequence ID" value="EDV19120.1"/>
    <property type="molecule type" value="Genomic_DNA"/>
</dbReference>
<dbReference type="OrthoDB" id="277175at2759"/>
<evidence type="ECO:0000313" key="4">
    <source>
        <dbReference type="EMBL" id="EDV19120.1"/>
    </source>
</evidence>
<dbReference type="CTD" id="6759594"/>
<dbReference type="OMA" id="NTSNPCF"/>
<organism evidence="4 5">
    <name type="scientific">Trichoplax adhaerens</name>
    <name type="common">Trichoplax reptans</name>
    <dbReference type="NCBI Taxonomy" id="10228"/>
    <lineage>
        <taxon>Eukaryota</taxon>
        <taxon>Metazoa</taxon>
        <taxon>Placozoa</taxon>
        <taxon>Uniplacotomia</taxon>
        <taxon>Trichoplacea</taxon>
        <taxon>Trichoplacidae</taxon>
        <taxon>Trichoplax</taxon>
    </lineage>
</organism>
<dbReference type="GO" id="GO:0010468">
    <property type="term" value="P:regulation of gene expression"/>
    <property type="evidence" value="ECO:0007669"/>
    <property type="project" value="UniProtKB-ARBA"/>
</dbReference>
<evidence type="ECO:0000256" key="1">
    <source>
        <dbReference type="SAM" id="Coils"/>
    </source>
</evidence>
<dbReference type="GeneID" id="6759594"/>
<dbReference type="InterPro" id="IPR032378">
    <property type="entry name" value="ZC3H15/TMA46_C"/>
</dbReference>
<dbReference type="Pfam" id="PF16543">
    <property type="entry name" value="DFRP_C"/>
    <property type="match status" value="1"/>
</dbReference>
<dbReference type="RefSeq" id="XP_002118381.1">
    <property type="nucleotide sequence ID" value="XM_002118345.1"/>
</dbReference>
<accession>B3SDR6</accession>
<evidence type="ECO:0000256" key="2">
    <source>
        <dbReference type="SAM" id="MobiDB-lite"/>
    </source>
</evidence>
<dbReference type="HOGENOM" id="CLU_084528_2_0_1"/>
<dbReference type="STRING" id="10228.B3SDR6"/>
<dbReference type="Pfam" id="PF05773">
    <property type="entry name" value="RWD"/>
    <property type="match status" value="1"/>
</dbReference>
<dbReference type="FunFam" id="3.10.110.10:FF:000050">
    <property type="entry name" value="eIF-2-alpha kinase GCN2"/>
    <property type="match status" value="1"/>
</dbReference>
<dbReference type="InterPro" id="IPR006575">
    <property type="entry name" value="RWD_dom"/>
</dbReference>
<gene>
    <name evidence="4" type="ORF">TRIADDRAFT_34127</name>
</gene>
<feature type="compositionally biased region" description="Polar residues" evidence="2">
    <location>
        <begin position="174"/>
        <end position="199"/>
    </location>
</feature>
<dbReference type="PANTHER" id="PTHR12292">
    <property type="entry name" value="RWD DOMAIN-CONTAINING PROTEIN"/>
    <property type="match status" value="1"/>
</dbReference>
<dbReference type="Proteomes" id="UP000009022">
    <property type="component" value="Unassembled WGS sequence"/>
</dbReference>
<dbReference type="PROSITE" id="PS50908">
    <property type="entry name" value="RWD"/>
    <property type="match status" value="1"/>
</dbReference>
<dbReference type="eggNOG" id="KOG4018">
    <property type="taxonomic scope" value="Eukaryota"/>
</dbReference>
<sequence>MDFAEEQRNEVEALESIYLDDLQIIEEDPWSFTIYVECDQQEDNPKFEACSVQFRFTLTPCYPETPPEIQIIEKDNLSDNDISDIMEIMKEQADENSGMAMVFTLLSAAKDKMAEIAENILIQKEDEIQKLKRLAEERDKAIRLGTPVTVANFLKWKAEFEQEQSAAKKRSKNNDSTSTKLTGRQLFESDSSLKNSDASFMQDGSDVRIDESLFEDLDGLDIEEDMEDD</sequence>
<dbReference type="AlphaFoldDB" id="B3SDR6"/>
<dbReference type="GO" id="GO:0009893">
    <property type="term" value="P:positive regulation of metabolic process"/>
    <property type="evidence" value="ECO:0007669"/>
    <property type="project" value="UniProtKB-ARBA"/>
</dbReference>
<evidence type="ECO:0000313" key="5">
    <source>
        <dbReference type="Proteomes" id="UP000009022"/>
    </source>
</evidence>
<dbReference type="InterPro" id="IPR040213">
    <property type="entry name" value="GIR2-like"/>
</dbReference>
<dbReference type="GO" id="GO:0033554">
    <property type="term" value="P:cellular response to stress"/>
    <property type="evidence" value="ECO:0007669"/>
    <property type="project" value="UniProtKB-ARBA"/>
</dbReference>
<protein>
    <recommendedName>
        <fullName evidence="3">RWD domain-containing protein</fullName>
    </recommendedName>
</protein>
<dbReference type="InParanoid" id="B3SDR6"/>
<dbReference type="SUPFAM" id="SSF54495">
    <property type="entry name" value="UBC-like"/>
    <property type="match status" value="1"/>
</dbReference>
<feature type="domain" description="RWD" evidence="3">
    <location>
        <begin position="9"/>
        <end position="116"/>
    </location>
</feature>
<dbReference type="PhylomeDB" id="B3SDR6"/>
<dbReference type="Gene3D" id="6.20.400.10">
    <property type="match status" value="1"/>
</dbReference>
<name>B3SDR6_TRIAD</name>
<feature type="region of interest" description="Disordered" evidence="2">
    <location>
        <begin position="165"/>
        <end position="204"/>
    </location>
</feature>
<reference evidence="4 5" key="1">
    <citation type="journal article" date="2008" name="Nature">
        <title>The Trichoplax genome and the nature of placozoans.</title>
        <authorList>
            <person name="Srivastava M."/>
            <person name="Begovic E."/>
            <person name="Chapman J."/>
            <person name="Putnam N.H."/>
            <person name="Hellsten U."/>
            <person name="Kawashima T."/>
            <person name="Kuo A."/>
            <person name="Mitros T."/>
            <person name="Salamov A."/>
            <person name="Carpenter M.L."/>
            <person name="Signorovitch A.Y."/>
            <person name="Moreno M.A."/>
            <person name="Kamm K."/>
            <person name="Grimwood J."/>
            <person name="Schmutz J."/>
            <person name="Shapiro H."/>
            <person name="Grigoriev I.V."/>
            <person name="Buss L.W."/>
            <person name="Schierwater B."/>
            <person name="Dellaporta S.L."/>
            <person name="Rokhsar D.S."/>
        </authorList>
    </citation>
    <scope>NUCLEOTIDE SEQUENCE [LARGE SCALE GENOMIC DNA]</scope>
    <source>
        <strain evidence="4 5">Grell-BS-1999</strain>
    </source>
</reference>
<feature type="coiled-coil region" evidence="1">
    <location>
        <begin position="114"/>
        <end position="144"/>
    </location>
</feature>
<dbReference type="SMART" id="SM00591">
    <property type="entry name" value="RWD"/>
    <property type="match status" value="1"/>
</dbReference>
<dbReference type="FunCoup" id="B3SDR6">
    <property type="interactions" value="1905"/>
</dbReference>
<dbReference type="GO" id="GO:0002181">
    <property type="term" value="P:cytoplasmic translation"/>
    <property type="evidence" value="ECO:0000318"/>
    <property type="project" value="GO_Central"/>
</dbReference>
<dbReference type="KEGG" id="tad:TRIADDRAFT_34127"/>
<proteinExistence type="predicted"/>
<keyword evidence="1" id="KW-0175">Coiled coil</keyword>